<accession>A0ABW9SPC3</accession>
<proteinExistence type="predicted"/>
<gene>
    <name evidence="4" type="ORF">GM655_13840</name>
</gene>
<dbReference type="Gene3D" id="2.40.128.110">
    <property type="entry name" value="Lipid/polyisoprenoid-binding, YceI-like"/>
    <property type="match status" value="1"/>
</dbReference>
<dbReference type="Proteomes" id="UP000735592">
    <property type="component" value="Unassembled WGS sequence"/>
</dbReference>
<feature type="domain" description="Lipid/polyisoprenoid-binding YceI-like" evidence="3">
    <location>
        <begin position="72"/>
        <end position="247"/>
    </location>
</feature>
<protein>
    <submittedName>
        <fullName evidence="4">YceI family protein</fullName>
    </submittedName>
</protein>
<feature type="signal peptide" evidence="2">
    <location>
        <begin position="1"/>
        <end position="29"/>
    </location>
</feature>
<evidence type="ECO:0000313" key="4">
    <source>
        <dbReference type="EMBL" id="MTW33892.1"/>
    </source>
</evidence>
<sequence>MKINPVSANFRRRSGALLCALACSLALNACSPVAPAPATSADRPDGANSASSVAASHTPVPDTPTTTAELPVLNIDDQHSQITIIVRRGGLLARLGHDHLILVRQLSGSVDQHNNRATLQFRLDEMQVDPPELRLAAGLSPQPSADAIAGTRHNMLQRTLDAQRYPLVLVQAERHADGHSLQLALTLHGVTRSLRVPANIHSDGRSLSAEGSFTILQSDYGITPFAVMGGALAVQDQLELHYRLQAH</sequence>
<keyword evidence="2" id="KW-0732">Signal</keyword>
<reference evidence="4 5" key="1">
    <citation type="submission" date="2019-11" db="EMBL/GenBank/DDBJ databases">
        <title>Type strains purchased from KCTC, JCM and DSMZ.</title>
        <authorList>
            <person name="Lu H."/>
        </authorList>
    </citation>
    <scope>NUCLEOTIDE SEQUENCE [LARGE SCALE GENOMIC DNA]</scope>
    <source>
        <strain evidence="4 5">DSM 103461</strain>
    </source>
</reference>
<name>A0ABW9SPC3_9BURK</name>
<dbReference type="SUPFAM" id="SSF101874">
    <property type="entry name" value="YceI-like"/>
    <property type="match status" value="1"/>
</dbReference>
<dbReference type="SMART" id="SM00867">
    <property type="entry name" value="YceI"/>
    <property type="match status" value="1"/>
</dbReference>
<dbReference type="EMBL" id="WNKW01000003">
    <property type="protein sequence ID" value="MTW33892.1"/>
    <property type="molecule type" value="Genomic_DNA"/>
</dbReference>
<dbReference type="InterPro" id="IPR007372">
    <property type="entry name" value="Lipid/polyisoprenoid-bd_YceI"/>
</dbReference>
<feature type="region of interest" description="Disordered" evidence="1">
    <location>
        <begin position="34"/>
        <end position="68"/>
    </location>
</feature>
<organism evidence="4 5">
    <name type="scientific">Pseudoduganella danionis</name>
    <dbReference type="NCBI Taxonomy" id="1890295"/>
    <lineage>
        <taxon>Bacteria</taxon>
        <taxon>Pseudomonadati</taxon>
        <taxon>Pseudomonadota</taxon>
        <taxon>Betaproteobacteria</taxon>
        <taxon>Burkholderiales</taxon>
        <taxon>Oxalobacteraceae</taxon>
        <taxon>Telluria group</taxon>
        <taxon>Pseudoduganella</taxon>
    </lineage>
</organism>
<evidence type="ECO:0000256" key="2">
    <source>
        <dbReference type="SAM" id="SignalP"/>
    </source>
</evidence>
<keyword evidence="5" id="KW-1185">Reference proteome</keyword>
<feature type="chain" id="PRO_5045302439" evidence="2">
    <location>
        <begin position="30"/>
        <end position="247"/>
    </location>
</feature>
<dbReference type="Pfam" id="PF04264">
    <property type="entry name" value="YceI"/>
    <property type="match status" value="1"/>
</dbReference>
<comment type="caution">
    <text evidence="4">The sequence shown here is derived from an EMBL/GenBank/DDBJ whole genome shotgun (WGS) entry which is preliminary data.</text>
</comment>
<dbReference type="InterPro" id="IPR036761">
    <property type="entry name" value="TTHA0802/YceI-like_sf"/>
</dbReference>
<evidence type="ECO:0000256" key="1">
    <source>
        <dbReference type="SAM" id="MobiDB-lite"/>
    </source>
</evidence>
<evidence type="ECO:0000313" key="5">
    <source>
        <dbReference type="Proteomes" id="UP000735592"/>
    </source>
</evidence>
<evidence type="ECO:0000259" key="3">
    <source>
        <dbReference type="SMART" id="SM00867"/>
    </source>
</evidence>